<evidence type="ECO:0000256" key="1">
    <source>
        <dbReference type="ARBA" id="ARBA00022801"/>
    </source>
</evidence>
<dbReference type="HAMAP" id="MF_01527_B">
    <property type="entry name" value="GTP_cyclohydrol_B"/>
    <property type="match status" value="1"/>
</dbReference>
<dbReference type="Gene3D" id="3.10.270.10">
    <property type="entry name" value="Urate Oxidase"/>
    <property type="match status" value="1"/>
</dbReference>
<keyword evidence="1 2" id="KW-0378">Hydrolase</keyword>
<dbReference type="InterPro" id="IPR003801">
    <property type="entry name" value="GTP_cyclohydrolase_FolE2/MptA"/>
</dbReference>
<dbReference type="AlphaFoldDB" id="A0A4Y7WMC2"/>
<dbReference type="EC" id="3.5.4.16" evidence="2"/>
<dbReference type="InterPro" id="IPR022838">
    <property type="entry name" value="GTP_cyclohydrolase_FolE2"/>
</dbReference>
<reference evidence="3 4" key="1">
    <citation type="submission" date="2019-03" db="EMBL/GenBank/DDBJ databases">
        <authorList>
            <person name="Liu G."/>
        </authorList>
    </citation>
    <scope>NUCLEOTIDE SEQUENCE [LARGE SCALE GENOMIC DNA]</scope>
    <source>
        <strain evidence="3 4">DSM 19099</strain>
    </source>
</reference>
<dbReference type="NCBIfam" id="NF010200">
    <property type="entry name" value="PRK13674.1-1"/>
    <property type="match status" value="1"/>
</dbReference>
<comment type="similarity">
    <text evidence="2">Belongs to the GTP cyclohydrolase IV family.</text>
</comment>
<dbReference type="Proteomes" id="UP000298210">
    <property type="component" value="Unassembled WGS sequence"/>
</dbReference>
<dbReference type="GO" id="GO:0003934">
    <property type="term" value="F:GTP cyclohydrolase I activity"/>
    <property type="evidence" value="ECO:0007669"/>
    <property type="project" value="UniProtKB-UniRule"/>
</dbReference>
<protein>
    <recommendedName>
        <fullName evidence="2">GTP cyclohydrolase FolE2</fullName>
        <ecNumber evidence="2">3.5.4.16</ecNumber>
    </recommendedName>
</protein>
<gene>
    <name evidence="2" type="primary">folE2</name>
    <name evidence="3" type="ORF">E2L03_09575</name>
</gene>
<dbReference type="RefSeq" id="WP_134259069.1">
    <property type="nucleotide sequence ID" value="NZ_LDIM01000006.1"/>
</dbReference>
<accession>A0A4Y7WMC2</accession>
<dbReference type="Pfam" id="PF02649">
    <property type="entry name" value="GCHY-1"/>
    <property type="match status" value="1"/>
</dbReference>
<evidence type="ECO:0000256" key="2">
    <source>
        <dbReference type="HAMAP-Rule" id="MF_01527"/>
    </source>
</evidence>
<evidence type="ECO:0000313" key="4">
    <source>
        <dbReference type="Proteomes" id="UP000298210"/>
    </source>
</evidence>
<organism evidence="3 4">
    <name type="scientific">Shouchella lehensis</name>
    <dbReference type="NCBI Taxonomy" id="300825"/>
    <lineage>
        <taxon>Bacteria</taxon>
        <taxon>Bacillati</taxon>
        <taxon>Bacillota</taxon>
        <taxon>Bacilli</taxon>
        <taxon>Bacillales</taxon>
        <taxon>Bacillaceae</taxon>
        <taxon>Shouchella</taxon>
    </lineage>
</organism>
<feature type="site" description="May be catalytically important" evidence="2">
    <location>
        <position position="179"/>
    </location>
</feature>
<comment type="catalytic activity">
    <reaction evidence="2">
        <text>GTP + H2O = 7,8-dihydroneopterin 3'-triphosphate + formate + H(+)</text>
        <dbReference type="Rhea" id="RHEA:17473"/>
        <dbReference type="ChEBI" id="CHEBI:15377"/>
        <dbReference type="ChEBI" id="CHEBI:15378"/>
        <dbReference type="ChEBI" id="CHEBI:15740"/>
        <dbReference type="ChEBI" id="CHEBI:37565"/>
        <dbReference type="ChEBI" id="CHEBI:58462"/>
        <dbReference type="EC" id="3.5.4.16"/>
    </reaction>
</comment>
<name>A0A4Y7WMC2_9BACI</name>
<evidence type="ECO:0000313" key="3">
    <source>
        <dbReference type="EMBL" id="TES49698.1"/>
    </source>
</evidence>
<dbReference type="PANTHER" id="PTHR36445:SF1">
    <property type="entry name" value="GTP CYCLOHYDROLASE MPTA"/>
    <property type="match status" value="1"/>
</dbReference>
<comment type="caution">
    <text evidence="3">The sequence shown here is derived from an EMBL/GenBank/DDBJ whole genome shotgun (WGS) entry which is preliminary data.</text>
</comment>
<proteinExistence type="inferred from homology"/>
<dbReference type="UniPathway" id="UPA00848">
    <property type="reaction ID" value="UER00151"/>
</dbReference>
<sequence>MEIPLKAERHALFGSVSPSVKTKPTEKEHMQDLQNTHKDFLFDVNLVGVANVKRPVQIKSTSSPVNQTTVATFSMGAQLNRYAKGTNMSRFLTALEEFNGQNQTLSLASLKNLARSLADRLNQDMIHIHVAFPWFYSREAPTSLQSAHNHSEIEISLNYSKTLGFKTELTLACLVTTLCPCSKEISEYSAHNQRGEVKMSVELCEDFDEDKIDWKNELLVAAESNASARIHPILKRPDEKVVTEQAFENPRFVEDLVRLVAADLYEYDWVTAFKVTCQNQESIHLHDAVAKITYKK</sequence>
<dbReference type="PANTHER" id="PTHR36445">
    <property type="entry name" value="GTP CYCLOHYDROLASE MPTA"/>
    <property type="match status" value="1"/>
</dbReference>
<comment type="pathway">
    <text evidence="2">Cofactor biosynthesis; 7,8-dihydroneopterin triphosphate biosynthesis; 7,8-dihydroneopterin triphosphate from GTP: step 1/1.</text>
</comment>
<dbReference type="EMBL" id="SNUX01000002">
    <property type="protein sequence ID" value="TES49698.1"/>
    <property type="molecule type" value="Genomic_DNA"/>
</dbReference>
<comment type="function">
    <text evidence="2">Converts GTP to 7,8-dihydroneopterin triphosphate.</text>
</comment>
<dbReference type="GO" id="GO:0046654">
    <property type="term" value="P:tetrahydrofolate biosynthetic process"/>
    <property type="evidence" value="ECO:0007669"/>
    <property type="project" value="UniProtKB-UniRule"/>
</dbReference>